<dbReference type="EMBL" id="UOFV01000530">
    <property type="protein sequence ID" value="VAX05308.1"/>
    <property type="molecule type" value="Genomic_DNA"/>
</dbReference>
<protein>
    <submittedName>
        <fullName evidence="1">FIG138056: a glutathione-dependent thiol reductase</fullName>
    </submittedName>
</protein>
<dbReference type="PROSITE" id="PS51353">
    <property type="entry name" value="ARSC"/>
    <property type="match status" value="1"/>
</dbReference>
<dbReference type="Gene3D" id="3.40.30.10">
    <property type="entry name" value="Glutaredoxin"/>
    <property type="match status" value="1"/>
</dbReference>
<sequence length="117" mass="13420">MTTIYGIKNCDTVRKARKWLETHAVDYTFHDVRSDGLDKKDLSAWVKSVGWETLLNRRGTTWRQLPDEDKEAINEANAIQLMLAQPTLIKRPVLAHNKSIHVGFKPADYETVFSPNP</sequence>
<evidence type="ECO:0000313" key="1">
    <source>
        <dbReference type="EMBL" id="VAX05308.1"/>
    </source>
</evidence>
<name>A0A3B1B1H8_9ZZZZ</name>
<organism evidence="1">
    <name type="scientific">hydrothermal vent metagenome</name>
    <dbReference type="NCBI Taxonomy" id="652676"/>
    <lineage>
        <taxon>unclassified sequences</taxon>
        <taxon>metagenomes</taxon>
        <taxon>ecological metagenomes</taxon>
    </lineage>
</organism>
<dbReference type="PANTHER" id="PTHR30041">
    <property type="entry name" value="ARSENATE REDUCTASE"/>
    <property type="match status" value="1"/>
</dbReference>
<dbReference type="InterPro" id="IPR006660">
    <property type="entry name" value="Arsenate_reductase-like"/>
</dbReference>
<dbReference type="SUPFAM" id="SSF52833">
    <property type="entry name" value="Thioredoxin-like"/>
    <property type="match status" value="1"/>
</dbReference>
<reference evidence="1" key="1">
    <citation type="submission" date="2018-06" db="EMBL/GenBank/DDBJ databases">
        <authorList>
            <person name="Zhirakovskaya E."/>
        </authorList>
    </citation>
    <scope>NUCLEOTIDE SEQUENCE</scope>
</reference>
<dbReference type="Pfam" id="PF03960">
    <property type="entry name" value="ArsC"/>
    <property type="match status" value="1"/>
</dbReference>
<dbReference type="AlphaFoldDB" id="A0A3B1B1H8"/>
<accession>A0A3B1B1H8</accession>
<dbReference type="InterPro" id="IPR036249">
    <property type="entry name" value="Thioredoxin-like_sf"/>
</dbReference>
<dbReference type="NCBIfam" id="TIGR01617">
    <property type="entry name" value="arsC_related"/>
    <property type="match status" value="1"/>
</dbReference>
<proteinExistence type="predicted"/>
<dbReference type="InterPro" id="IPR006504">
    <property type="entry name" value="Tscrpt_reg_Spx/MgsR"/>
</dbReference>
<dbReference type="CDD" id="cd03035">
    <property type="entry name" value="ArsC_Yffb"/>
    <property type="match status" value="1"/>
</dbReference>
<gene>
    <name evidence="1" type="ORF">MNBD_GAMMA19-1989</name>
</gene>
<dbReference type="PANTHER" id="PTHR30041:SF8">
    <property type="entry name" value="PROTEIN YFFB"/>
    <property type="match status" value="1"/>
</dbReference>
<dbReference type="NCBIfam" id="NF008107">
    <property type="entry name" value="PRK10853.1"/>
    <property type="match status" value="1"/>
</dbReference>